<dbReference type="CDD" id="cd00685">
    <property type="entry name" value="Trans_IPPS_HT"/>
    <property type="match status" value="1"/>
</dbReference>
<proteinExistence type="inferred from homology"/>
<comment type="similarity">
    <text evidence="3">Belongs to the FPP/GGPP synthase family.</text>
</comment>
<accession>A0ABZ2MAQ0</accession>
<dbReference type="RefSeq" id="WP_394829196.1">
    <property type="nucleotide sequence ID" value="NZ_CP089984.1"/>
</dbReference>
<dbReference type="PANTHER" id="PTHR12001:SF86">
    <property type="entry name" value="GERANYLGERANYL DIPHOSPHATE SYNTHASE"/>
    <property type="match status" value="1"/>
</dbReference>
<sequence length="346" mass="37152">MITASPVREHPHLRVNLETAAALVEPSVRAAVDRLPDQEKAIAGYQFGWWDREGVPTPGNGGKGIRPALVLLSTAAARAAIEQAIGAAVSIELVHNFSLLHDDIMDGDIKRRSRPSAWLVYGKKAALLTGDALLVLAFDVLAESSGHRSVAAIQLLTQTLLELAEGQSMDLAFEGRDDVEILECLTMAGRKTASLTSYACAIGPCIAGVDPVTIRHLQGFGYHLGLAFQLMDDVIGIWGDEERAGKPVGSDLAARKKTLPVVAALTSTGSARDRLIDLYNRATPFSADDVRSAALLVEQLGGRAWAEAEMQRQVGIAVSHLRDASLEPAMADELATLVQRIIRRDR</sequence>
<dbReference type="SFLD" id="SFLDS00005">
    <property type="entry name" value="Isoprenoid_Synthase_Type_I"/>
    <property type="match status" value="1"/>
</dbReference>
<dbReference type="SUPFAM" id="SSF48576">
    <property type="entry name" value="Terpenoid synthases"/>
    <property type="match status" value="1"/>
</dbReference>
<evidence type="ECO:0000256" key="2">
    <source>
        <dbReference type="ARBA" id="ARBA00022842"/>
    </source>
</evidence>
<protein>
    <submittedName>
        <fullName evidence="4">Polyprenyl synthetase family protein</fullName>
    </submittedName>
</protein>
<evidence type="ECO:0000256" key="1">
    <source>
        <dbReference type="ARBA" id="ARBA00022723"/>
    </source>
</evidence>
<gene>
    <name evidence="4" type="ORF">LZC94_20485</name>
</gene>
<evidence type="ECO:0000313" key="5">
    <source>
        <dbReference type="Proteomes" id="UP001370348"/>
    </source>
</evidence>
<dbReference type="InterPro" id="IPR008949">
    <property type="entry name" value="Isoprenoid_synthase_dom_sf"/>
</dbReference>
<evidence type="ECO:0000313" key="4">
    <source>
        <dbReference type="EMBL" id="WXB19591.1"/>
    </source>
</evidence>
<dbReference type="Gene3D" id="1.10.600.10">
    <property type="entry name" value="Farnesyl Diphosphate Synthase"/>
    <property type="match status" value="1"/>
</dbReference>
<keyword evidence="2" id="KW-0460">Magnesium</keyword>
<dbReference type="SFLD" id="SFLDG01017">
    <property type="entry name" value="Polyprenyl_Transferase_Like"/>
    <property type="match status" value="1"/>
</dbReference>
<dbReference type="Pfam" id="PF00348">
    <property type="entry name" value="polyprenyl_synt"/>
    <property type="match status" value="1"/>
</dbReference>
<keyword evidence="5" id="KW-1185">Reference proteome</keyword>
<keyword evidence="3" id="KW-0808">Transferase</keyword>
<dbReference type="EMBL" id="CP089984">
    <property type="protein sequence ID" value="WXB19591.1"/>
    <property type="molecule type" value="Genomic_DNA"/>
</dbReference>
<dbReference type="Proteomes" id="UP001370348">
    <property type="component" value="Chromosome"/>
</dbReference>
<evidence type="ECO:0000256" key="3">
    <source>
        <dbReference type="RuleBase" id="RU004466"/>
    </source>
</evidence>
<dbReference type="InterPro" id="IPR033749">
    <property type="entry name" value="Polyprenyl_synt_CS"/>
</dbReference>
<dbReference type="InterPro" id="IPR000092">
    <property type="entry name" value="Polyprenyl_synt"/>
</dbReference>
<reference evidence="4 5" key="1">
    <citation type="submission" date="2021-12" db="EMBL/GenBank/DDBJ databases">
        <title>Discovery of the Pendulisporaceae a myxobacterial family with distinct sporulation behavior and unique specialized metabolism.</title>
        <authorList>
            <person name="Garcia R."/>
            <person name="Popoff A."/>
            <person name="Bader C.D."/>
            <person name="Loehr J."/>
            <person name="Walesch S."/>
            <person name="Walt C."/>
            <person name="Boldt J."/>
            <person name="Bunk B."/>
            <person name="Haeckl F.J.F.P.J."/>
            <person name="Gunesch A.P."/>
            <person name="Birkelbach J."/>
            <person name="Nuebel U."/>
            <person name="Pietschmann T."/>
            <person name="Bach T."/>
            <person name="Mueller R."/>
        </authorList>
    </citation>
    <scope>NUCLEOTIDE SEQUENCE [LARGE SCALE GENOMIC DNA]</scope>
    <source>
        <strain evidence="4 5">MSr11954</strain>
    </source>
</reference>
<organism evidence="4 5">
    <name type="scientific">Pendulispora albinea</name>
    <dbReference type="NCBI Taxonomy" id="2741071"/>
    <lineage>
        <taxon>Bacteria</taxon>
        <taxon>Pseudomonadati</taxon>
        <taxon>Myxococcota</taxon>
        <taxon>Myxococcia</taxon>
        <taxon>Myxococcales</taxon>
        <taxon>Sorangiineae</taxon>
        <taxon>Pendulisporaceae</taxon>
        <taxon>Pendulispora</taxon>
    </lineage>
</organism>
<dbReference type="PANTHER" id="PTHR12001">
    <property type="entry name" value="GERANYLGERANYL PYROPHOSPHATE SYNTHASE"/>
    <property type="match status" value="1"/>
</dbReference>
<name>A0ABZ2MAQ0_9BACT</name>
<dbReference type="PROSITE" id="PS00444">
    <property type="entry name" value="POLYPRENYL_SYNTHASE_2"/>
    <property type="match status" value="1"/>
</dbReference>
<keyword evidence="1" id="KW-0479">Metal-binding</keyword>